<dbReference type="EMBL" id="CAKMRJ010005634">
    <property type="protein sequence ID" value="CAH1450844.1"/>
    <property type="molecule type" value="Genomic_DNA"/>
</dbReference>
<comment type="caution">
    <text evidence="2">The sequence shown here is derived from an EMBL/GenBank/DDBJ whole genome shotgun (WGS) entry which is preliminary data.</text>
</comment>
<feature type="compositionally biased region" description="Basic and acidic residues" evidence="1">
    <location>
        <begin position="31"/>
        <end position="54"/>
    </location>
</feature>
<keyword evidence="3" id="KW-1185">Reference proteome</keyword>
<evidence type="ECO:0000313" key="3">
    <source>
        <dbReference type="Proteomes" id="UP001157418"/>
    </source>
</evidence>
<proteinExistence type="predicted"/>
<feature type="compositionally biased region" description="Polar residues" evidence="1">
    <location>
        <begin position="13"/>
        <end position="28"/>
    </location>
</feature>
<feature type="region of interest" description="Disordered" evidence="1">
    <location>
        <begin position="1"/>
        <end position="66"/>
    </location>
</feature>
<accession>A0AAU9PL89</accession>
<sequence length="189" mass="22343">MPNTPNMEAEQKNFLTNESQEEGTTNNIEGKGNEKNILEEKNDQGKGKEQEVYKRSKRTTTKTEPYQSPYMSRTVEVRKKLEAVEIRISNPYSHYKRITRKLNEAMKNYPHLKDFKKVGIFNLMISYLIDKKHPKADDLLKMEVAIFKLKWLTENNVNNSGVMLMRHMETFKGQWPNNWDSEIKKDQKQ</sequence>
<protein>
    <submittedName>
        <fullName evidence="2">Uncharacterized protein</fullName>
    </submittedName>
</protein>
<organism evidence="2 3">
    <name type="scientific">Lactuca virosa</name>
    <dbReference type="NCBI Taxonomy" id="75947"/>
    <lineage>
        <taxon>Eukaryota</taxon>
        <taxon>Viridiplantae</taxon>
        <taxon>Streptophyta</taxon>
        <taxon>Embryophyta</taxon>
        <taxon>Tracheophyta</taxon>
        <taxon>Spermatophyta</taxon>
        <taxon>Magnoliopsida</taxon>
        <taxon>eudicotyledons</taxon>
        <taxon>Gunneridae</taxon>
        <taxon>Pentapetalae</taxon>
        <taxon>asterids</taxon>
        <taxon>campanulids</taxon>
        <taxon>Asterales</taxon>
        <taxon>Asteraceae</taxon>
        <taxon>Cichorioideae</taxon>
        <taxon>Cichorieae</taxon>
        <taxon>Lactucinae</taxon>
        <taxon>Lactuca</taxon>
    </lineage>
</organism>
<evidence type="ECO:0000313" key="2">
    <source>
        <dbReference type="EMBL" id="CAH1450844.1"/>
    </source>
</evidence>
<dbReference type="Proteomes" id="UP001157418">
    <property type="component" value="Unassembled WGS sequence"/>
</dbReference>
<gene>
    <name evidence="2" type="ORF">LVIROSA_LOCUS36242</name>
</gene>
<name>A0AAU9PL89_9ASTR</name>
<dbReference type="AlphaFoldDB" id="A0AAU9PL89"/>
<evidence type="ECO:0000256" key="1">
    <source>
        <dbReference type="SAM" id="MobiDB-lite"/>
    </source>
</evidence>
<reference evidence="2 3" key="1">
    <citation type="submission" date="2022-01" db="EMBL/GenBank/DDBJ databases">
        <authorList>
            <person name="Xiong W."/>
            <person name="Schranz E."/>
        </authorList>
    </citation>
    <scope>NUCLEOTIDE SEQUENCE [LARGE SCALE GENOMIC DNA]</scope>
</reference>